<evidence type="ECO:0000256" key="1">
    <source>
        <dbReference type="ARBA" id="ARBA00001917"/>
    </source>
</evidence>
<feature type="domain" description="Nitroreductase" evidence="8">
    <location>
        <begin position="11"/>
        <end position="167"/>
    </location>
</feature>
<dbReference type="PANTHER" id="PTHR43821:SF1">
    <property type="entry name" value="NAD(P)H NITROREDUCTASE YDJA-RELATED"/>
    <property type="match status" value="1"/>
</dbReference>
<keyword evidence="3" id="KW-0285">Flavoprotein</keyword>
<evidence type="ECO:0000259" key="8">
    <source>
        <dbReference type="Pfam" id="PF00881"/>
    </source>
</evidence>
<evidence type="ECO:0000256" key="6">
    <source>
        <dbReference type="ARBA" id="ARBA00023002"/>
    </source>
</evidence>
<keyword evidence="7" id="KW-0520">NAD</keyword>
<protein>
    <submittedName>
        <fullName evidence="9">Nitroreductase</fullName>
    </submittedName>
</protein>
<gene>
    <name evidence="9" type="ORF">SAMN05421638_1078</name>
</gene>
<dbReference type="PANTHER" id="PTHR43821">
    <property type="entry name" value="NAD(P)H NITROREDUCTASE YDJA-RELATED"/>
    <property type="match status" value="1"/>
</dbReference>
<dbReference type="GO" id="GO:0016491">
    <property type="term" value="F:oxidoreductase activity"/>
    <property type="evidence" value="ECO:0007669"/>
    <property type="project" value="UniProtKB-KW"/>
</dbReference>
<dbReference type="SUPFAM" id="SSF55469">
    <property type="entry name" value="FMN-dependent nitroreductase-like"/>
    <property type="match status" value="1"/>
</dbReference>
<evidence type="ECO:0000256" key="4">
    <source>
        <dbReference type="ARBA" id="ARBA00022643"/>
    </source>
</evidence>
<keyword evidence="10" id="KW-1185">Reference proteome</keyword>
<evidence type="ECO:0000256" key="3">
    <source>
        <dbReference type="ARBA" id="ARBA00022630"/>
    </source>
</evidence>
<dbReference type="Gene3D" id="3.40.109.10">
    <property type="entry name" value="NADH Oxidase"/>
    <property type="match status" value="1"/>
</dbReference>
<evidence type="ECO:0000256" key="5">
    <source>
        <dbReference type="ARBA" id="ARBA00022857"/>
    </source>
</evidence>
<dbReference type="CDD" id="cd02135">
    <property type="entry name" value="YdjA-like"/>
    <property type="match status" value="1"/>
</dbReference>
<dbReference type="RefSeq" id="WP_089819249.1">
    <property type="nucleotide sequence ID" value="NZ_FORQ01000001.1"/>
</dbReference>
<keyword evidence="4" id="KW-0288">FMN</keyword>
<keyword evidence="5" id="KW-0521">NADP</keyword>
<evidence type="ECO:0000256" key="7">
    <source>
        <dbReference type="ARBA" id="ARBA00023027"/>
    </source>
</evidence>
<name>A0A1I3KY62_9FLAO</name>
<dbReference type="InterPro" id="IPR026021">
    <property type="entry name" value="YdjA-like"/>
</dbReference>
<dbReference type="Proteomes" id="UP000242560">
    <property type="component" value="Unassembled WGS sequence"/>
</dbReference>
<comment type="similarity">
    <text evidence="2">Belongs to the nitroreductase family.</text>
</comment>
<dbReference type="InterPro" id="IPR029479">
    <property type="entry name" value="Nitroreductase"/>
</dbReference>
<sequence length="178" mass="20070">MKNSEILKTIIENRKSIFPKSYSGGNIEKNILEEILNSAKLAPSHKRTKPGRFKVFEGEEKLELARKMAAIYKESTPENLFLEKKYNDISLKAEQASAVVVINANFSGLVPEWEEVASVAMGVQNMYLSATAHGIGCYWSTPKIINYLSDYLNLEENQKCLGLFYLGNLPEIAEENFL</sequence>
<comment type="cofactor">
    <cofactor evidence="1">
        <name>FMN</name>
        <dbReference type="ChEBI" id="CHEBI:58210"/>
    </cofactor>
</comment>
<evidence type="ECO:0000313" key="9">
    <source>
        <dbReference type="EMBL" id="SFI77268.1"/>
    </source>
</evidence>
<dbReference type="EMBL" id="FORQ01000001">
    <property type="protein sequence ID" value="SFI77268.1"/>
    <property type="molecule type" value="Genomic_DNA"/>
</dbReference>
<dbReference type="InterPro" id="IPR052530">
    <property type="entry name" value="NAD(P)H_nitroreductase"/>
</dbReference>
<proteinExistence type="inferred from homology"/>
<dbReference type="InterPro" id="IPR000415">
    <property type="entry name" value="Nitroreductase-like"/>
</dbReference>
<keyword evidence="6" id="KW-0560">Oxidoreductase</keyword>
<accession>A0A1I3KY62</accession>
<evidence type="ECO:0000313" key="10">
    <source>
        <dbReference type="Proteomes" id="UP000242560"/>
    </source>
</evidence>
<dbReference type="AlphaFoldDB" id="A0A1I3KY62"/>
<evidence type="ECO:0000256" key="2">
    <source>
        <dbReference type="ARBA" id="ARBA00007118"/>
    </source>
</evidence>
<organism evidence="9 10">
    <name type="scientific">Kaistella treverensis</name>
    <dbReference type="NCBI Taxonomy" id="631455"/>
    <lineage>
        <taxon>Bacteria</taxon>
        <taxon>Pseudomonadati</taxon>
        <taxon>Bacteroidota</taxon>
        <taxon>Flavobacteriia</taxon>
        <taxon>Flavobacteriales</taxon>
        <taxon>Weeksellaceae</taxon>
        <taxon>Chryseobacterium group</taxon>
        <taxon>Kaistella</taxon>
    </lineage>
</organism>
<dbReference type="Pfam" id="PF00881">
    <property type="entry name" value="Nitroreductase"/>
    <property type="match status" value="1"/>
</dbReference>
<reference evidence="10" key="1">
    <citation type="submission" date="2016-10" db="EMBL/GenBank/DDBJ databases">
        <authorList>
            <person name="Varghese N."/>
            <person name="Submissions S."/>
        </authorList>
    </citation>
    <scope>NUCLEOTIDE SEQUENCE [LARGE SCALE GENOMIC DNA]</scope>
    <source>
        <strain evidence="10">DSM 22251</strain>
    </source>
</reference>